<evidence type="ECO:0000313" key="1">
    <source>
        <dbReference type="EMBL" id="MBB2183364.1"/>
    </source>
</evidence>
<dbReference type="EMBL" id="JACEGA010000001">
    <property type="protein sequence ID" value="MBB2183364.1"/>
    <property type="molecule type" value="Genomic_DNA"/>
</dbReference>
<dbReference type="Proteomes" id="UP000574276">
    <property type="component" value="Unassembled WGS sequence"/>
</dbReference>
<protein>
    <submittedName>
        <fullName evidence="1">Peptidase C39</fullName>
    </submittedName>
</protein>
<name>A0A839K0W7_9FIRM</name>
<dbReference type="AlphaFoldDB" id="A0A839K0W7"/>
<sequence>MKNQLSYQTTEYDCGPTTLTNAIRYLFDREEILPEVIKTISLYTLDVYDNNGEYGKSGTSRMAMMFLSNWFNHFGTIKKFPIHTEILTDDFVWIGQNNKIVECLQQGGVVILCVWLGEVKHYILLTGIEEDYICIFDPYDWMEPVDGKSIILVENQPKKMNRKVKIDVINDEGNGFYALGLKEGREAMLLYNTNTRVTPEASIEYFI</sequence>
<reference evidence="1 2" key="1">
    <citation type="submission" date="2020-07" db="EMBL/GenBank/DDBJ databases">
        <title>Characterization and genome sequencing of isolate MD1, a novel member within the family Lachnospiraceae.</title>
        <authorList>
            <person name="Rettenmaier R."/>
            <person name="Di Bello L."/>
            <person name="Zinser C."/>
            <person name="Scheitz K."/>
            <person name="Liebl W."/>
            <person name="Zverlov V."/>
        </authorList>
    </citation>
    <scope>NUCLEOTIDE SEQUENCE [LARGE SCALE GENOMIC DNA]</scope>
    <source>
        <strain evidence="1 2">MD1</strain>
    </source>
</reference>
<organism evidence="1 2">
    <name type="scientific">Variimorphobacter saccharofermentans</name>
    <dbReference type="NCBI Taxonomy" id="2755051"/>
    <lineage>
        <taxon>Bacteria</taxon>
        <taxon>Bacillati</taxon>
        <taxon>Bacillota</taxon>
        <taxon>Clostridia</taxon>
        <taxon>Lachnospirales</taxon>
        <taxon>Lachnospiraceae</taxon>
        <taxon>Variimorphobacter</taxon>
    </lineage>
</organism>
<dbReference type="RefSeq" id="WP_228353024.1">
    <property type="nucleotide sequence ID" value="NZ_JACEGA010000001.1"/>
</dbReference>
<gene>
    <name evidence="1" type="ORF">H0486_10790</name>
</gene>
<keyword evidence="2" id="KW-1185">Reference proteome</keyword>
<comment type="caution">
    <text evidence="1">The sequence shown here is derived from an EMBL/GenBank/DDBJ whole genome shotgun (WGS) entry which is preliminary data.</text>
</comment>
<evidence type="ECO:0000313" key="2">
    <source>
        <dbReference type="Proteomes" id="UP000574276"/>
    </source>
</evidence>
<proteinExistence type="predicted"/>
<accession>A0A839K0W7</accession>
<dbReference type="Gene3D" id="3.90.70.10">
    <property type="entry name" value="Cysteine proteinases"/>
    <property type="match status" value="1"/>
</dbReference>